<dbReference type="InterPro" id="IPR016159">
    <property type="entry name" value="Cullin_repeat-like_dom_sf"/>
</dbReference>
<keyword evidence="6" id="KW-1185">Reference proteome</keyword>
<dbReference type="GO" id="GO:0005546">
    <property type="term" value="F:phosphatidylinositol-4,5-bisphosphate binding"/>
    <property type="evidence" value="ECO:0007669"/>
    <property type="project" value="InterPro"/>
</dbReference>
<evidence type="ECO:0000259" key="4">
    <source>
        <dbReference type="Pfam" id="PF03081"/>
    </source>
</evidence>
<keyword evidence="2 3" id="KW-0813">Transport</keyword>
<reference evidence="6" key="1">
    <citation type="submission" date="2013-01" db="EMBL/GenBank/DDBJ databases">
        <title>Draft Genome Sequence of a Mulberry Tree, Morus notabilis C.K. Schneid.</title>
        <authorList>
            <person name="He N."/>
            <person name="Zhao S."/>
        </authorList>
    </citation>
    <scope>NUCLEOTIDE SEQUENCE</scope>
</reference>
<dbReference type="InterPro" id="IPR046364">
    <property type="entry name" value="Exo70_C"/>
</dbReference>
<evidence type="ECO:0000313" key="6">
    <source>
        <dbReference type="Proteomes" id="UP000030645"/>
    </source>
</evidence>
<feature type="domain" description="Exocyst complex subunit Exo70 C-terminal" evidence="4">
    <location>
        <begin position="1"/>
        <end position="54"/>
    </location>
</feature>
<keyword evidence="3" id="KW-0268">Exocytosis</keyword>
<keyword evidence="3" id="KW-0653">Protein transport</keyword>
<accession>W9RLS0</accession>
<comment type="function">
    <text evidence="3">Component of the exocyst complex.</text>
</comment>
<evidence type="ECO:0000313" key="5">
    <source>
        <dbReference type="EMBL" id="EXB96398.1"/>
    </source>
</evidence>
<name>W9RLS0_9ROSA</name>
<dbReference type="Gene3D" id="1.20.1280.170">
    <property type="entry name" value="Exocyst complex component Exo70"/>
    <property type="match status" value="1"/>
</dbReference>
<sequence length="115" mass="14242">MNYMVQKVKRSELKRIFGNEWIRDHNWKWRKYAMDYEGASWGSALLLLRYEFYIENHYQEKAPELLPYFRGMLLRHTDIQTFVGRFYHCISDKYIKFNADDLENYLMDLFERPPK</sequence>
<dbReference type="Pfam" id="PF03081">
    <property type="entry name" value="Exo70_C"/>
    <property type="match status" value="1"/>
</dbReference>
<dbReference type="eggNOG" id="KOG2344">
    <property type="taxonomic scope" value="Eukaryota"/>
</dbReference>
<organism evidence="5 6">
    <name type="scientific">Morus notabilis</name>
    <dbReference type="NCBI Taxonomy" id="981085"/>
    <lineage>
        <taxon>Eukaryota</taxon>
        <taxon>Viridiplantae</taxon>
        <taxon>Streptophyta</taxon>
        <taxon>Embryophyta</taxon>
        <taxon>Tracheophyta</taxon>
        <taxon>Spermatophyta</taxon>
        <taxon>Magnoliopsida</taxon>
        <taxon>eudicotyledons</taxon>
        <taxon>Gunneridae</taxon>
        <taxon>Pentapetalae</taxon>
        <taxon>rosids</taxon>
        <taxon>fabids</taxon>
        <taxon>Rosales</taxon>
        <taxon>Moraceae</taxon>
        <taxon>Moreae</taxon>
        <taxon>Morus</taxon>
    </lineage>
</organism>
<comment type="similarity">
    <text evidence="1 3">Belongs to the EXO70 family.</text>
</comment>
<dbReference type="GO" id="GO:0006887">
    <property type="term" value="P:exocytosis"/>
    <property type="evidence" value="ECO:0007669"/>
    <property type="project" value="UniProtKB-KW"/>
</dbReference>
<dbReference type="SUPFAM" id="SSF74788">
    <property type="entry name" value="Cullin repeat-like"/>
    <property type="match status" value="1"/>
</dbReference>
<dbReference type="PANTHER" id="PTHR12542">
    <property type="entry name" value="EXOCYST COMPLEX PROTEIN EXO70"/>
    <property type="match status" value="1"/>
</dbReference>
<dbReference type="PANTHER" id="PTHR12542:SF49">
    <property type="entry name" value="EXOCYST SUBUNIT EXO70 FAMILY PROTEIN"/>
    <property type="match status" value="1"/>
</dbReference>
<protein>
    <recommendedName>
        <fullName evidence="3">Exocyst subunit Exo70 family protein</fullName>
    </recommendedName>
</protein>
<dbReference type="GO" id="GO:0000145">
    <property type="term" value="C:exocyst"/>
    <property type="evidence" value="ECO:0007669"/>
    <property type="project" value="InterPro"/>
</dbReference>
<evidence type="ECO:0000256" key="2">
    <source>
        <dbReference type="ARBA" id="ARBA00022448"/>
    </source>
</evidence>
<dbReference type="AlphaFoldDB" id="W9RLS0"/>
<gene>
    <name evidence="5" type="ORF">L484_023119</name>
</gene>
<dbReference type="Proteomes" id="UP000030645">
    <property type="component" value="Unassembled WGS sequence"/>
</dbReference>
<proteinExistence type="inferred from homology"/>
<evidence type="ECO:0000256" key="1">
    <source>
        <dbReference type="ARBA" id="ARBA00006756"/>
    </source>
</evidence>
<dbReference type="GO" id="GO:0015031">
    <property type="term" value="P:protein transport"/>
    <property type="evidence" value="ECO:0007669"/>
    <property type="project" value="UniProtKB-KW"/>
</dbReference>
<dbReference type="InterPro" id="IPR004140">
    <property type="entry name" value="Exo70"/>
</dbReference>
<dbReference type="STRING" id="981085.W9RLS0"/>
<dbReference type="EMBL" id="KE345239">
    <property type="protein sequence ID" value="EXB96398.1"/>
    <property type="molecule type" value="Genomic_DNA"/>
</dbReference>
<evidence type="ECO:0000256" key="3">
    <source>
        <dbReference type="RuleBase" id="RU365026"/>
    </source>
</evidence>